<feature type="region of interest" description="Disordered" evidence="6">
    <location>
        <begin position="361"/>
        <end position="380"/>
    </location>
</feature>
<feature type="transmembrane region" description="Helical" evidence="7">
    <location>
        <begin position="304"/>
        <end position="321"/>
    </location>
</feature>
<feature type="compositionally biased region" description="Basic residues" evidence="6">
    <location>
        <begin position="370"/>
        <end position="379"/>
    </location>
</feature>
<feature type="transmembrane region" description="Helical" evidence="7">
    <location>
        <begin position="244"/>
        <end position="267"/>
    </location>
</feature>
<feature type="transmembrane region" description="Helical" evidence="7">
    <location>
        <begin position="172"/>
        <end position="193"/>
    </location>
</feature>
<keyword evidence="10" id="KW-1185">Reference proteome</keyword>
<dbReference type="GO" id="GO:0005216">
    <property type="term" value="F:monoatomic ion channel activity"/>
    <property type="evidence" value="ECO:0007669"/>
    <property type="project" value="InterPro"/>
</dbReference>
<dbReference type="PANTHER" id="PTHR19346:SF4">
    <property type="entry name" value="SUGAR PHOSPHATE TRANSPORTER DOMAIN-CONTAINING PROTEIN"/>
    <property type="match status" value="1"/>
</dbReference>
<feature type="transmembrane region" description="Helical" evidence="7">
    <location>
        <begin position="598"/>
        <end position="625"/>
    </location>
</feature>
<evidence type="ECO:0000256" key="5">
    <source>
        <dbReference type="ARBA" id="ARBA00023172"/>
    </source>
</evidence>
<dbReference type="InterPro" id="IPR027359">
    <property type="entry name" value="Volt_channel_dom_sf"/>
</dbReference>
<keyword evidence="4 7" id="KW-0472">Membrane</keyword>
<dbReference type="Gene3D" id="1.10.443.10">
    <property type="entry name" value="Intergrase catalytic core"/>
    <property type="match status" value="1"/>
</dbReference>
<dbReference type="GO" id="GO:0006310">
    <property type="term" value="P:DNA recombination"/>
    <property type="evidence" value="ECO:0007669"/>
    <property type="project" value="UniProtKB-KW"/>
</dbReference>
<evidence type="ECO:0000259" key="8">
    <source>
        <dbReference type="Pfam" id="PF00520"/>
    </source>
</evidence>
<comment type="caution">
    <text evidence="9">The sequence shown here is derived from an EMBL/GenBank/DDBJ whole genome shotgun (WGS) entry which is preliminary data.</text>
</comment>
<feature type="region of interest" description="Disordered" evidence="6">
    <location>
        <begin position="1058"/>
        <end position="1104"/>
    </location>
</feature>
<feature type="domain" description="Ion transport" evidence="8">
    <location>
        <begin position="408"/>
        <end position="656"/>
    </location>
</feature>
<feature type="transmembrane region" description="Helical" evidence="7">
    <location>
        <begin position="632"/>
        <end position="655"/>
    </location>
</feature>
<dbReference type="SUPFAM" id="SSF56349">
    <property type="entry name" value="DNA breaking-rejoining enzymes"/>
    <property type="match status" value="1"/>
</dbReference>
<proteinExistence type="predicted"/>
<feature type="transmembrane region" description="Helical" evidence="7">
    <location>
        <begin position="274"/>
        <end position="292"/>
    </location>
</feature>
<dbReference type="GO" id="GO:0016020">
    <property type="term" value="C:membrane"/>
    <property type="evidence" value="ECO:0007669"/>
    <property type="project" value="UniProtKB-SubCell"/>
</dbReference>
<evidence type="ECO:0000256" key="7">
    <source>
        <dbReference type="SAM" id="Phobius"/>
    </source>
</evidence>
<accession>A0A1Q9D187</accession>
<dbReference type="InterPro" id="IPR011010">
    <property type="entry name" value="DNA_brk_join_enz"/>
</dbReference>
<keyword evidence="3 7" id="KW-1133">Transmembrane helix</keyword>
<feature type="region of interest" description="Disordered" evidence="6">
    <location>
        <begin position="727"/>
        <end position="751"/>
    </location>
</feature>
<comment type="subcellular location">
    <subcellularLocation>
        <location evidence="1">Membrane</location>
        <topology evidence="1">Multi-pass membrane protein</topology>
    </subcellularLocation>
</comment>
<keyword evidence="2 7" id="KW-0812">Transmembrane</keyword>
<reference evidence="9 10" key="1">
    <citation type="submission" date="2016-02" db="EMBL/GenBank/DDBJ databases">
        <title>Genome analysis of coral dinoflagellate symbionts highlights evolutionary adaptations to a symbiotic lifestyle.</title>
        <authorList>
            <person name="Aranda M."/>
            <person name="Li Y."/>
            <person name="Liew Y.J."/>
            <person name="Baumgarten S."/>
            <person name="Simakov O."/>
            <person name="Wilson M."/>
            <person name="Piel J."/>
            <person name="Ashoor H."/>
            <person name="Bougouffa S."/>
            <person name="Bajic V.B."/>
            <person name="Ryu T."/>
            <person name="Ravasi T."/>
            <person name="Bayer T."/>
            <person name="Micklem G."/>
            <person name="Kim H."/>
            <person name="Bhak J."/>
            <person name="Lajeunesse T.C."/>
            <person name="Voolstra C.R."/>
        </authorList>
    </citation>
    <scope>NUCLEOTIDE SEQUENCE [LARGE SCALE GENOMIC DNA]</scope>
    <source>
        <strain evidence="9 10">CCMP2467</strain>
    </source>
</reference>
<dbReference type="Gene3D" id="1.10.287.70">
    <property type="match status" value="1"/>
</dbReference>
<evidence type="ECO:0000256" key="2">
    <source>
        <dbReference type="ARBA" id="ARBA00022692"/>
    </source>
</evidence>
<evidence type="ECO:0000256" key="4">
    <source>
        <dbReference type="ARBA" id="ARBA00023136"/>
    </source>
</evidence>
<evidence type="ECO:0000256" key="6">
    <source>
        <dbReference type="SAM" id="MobiDB-lite"/>
    </source>
</evidence>
<feature type="transmembrane region" description="Helical" evidence="7">
    <location>
        <begin position="205"/>
        <end position="232"/>
    </location>
</feature>
<feature type="transmembrane region" description="Helical" evidence="7">
    <location>
        <begin position="399"/>
        <end position="426"/>
    </location>
</feature>
<dbReference type="InterPro" id="IPR026505">
    <property type="entry name" value="Solute_c_fam_35_mem_F3/F4"/>
</dbReference>
<sequence length="2418" mass="263732">MKSGFAYVAAISSCALYCLNGELLQALQRAAPGHHASPLLNLALCHLGGLLFVPHFGCASTSEEPAGQCSAAFAGVRAALSQRPRLAALPFALLLMGYNYAWLLSASFIDLRLTNAVFQVSTALVYIASVQLFGEAVCLERLLGVLLSLGGSFIASGLKWDDASSTGPRHQHQVVGFALALTAAVGYTAYQVLFRWIFGHLKQNVSFLAHFFSWISLWHLLIILPLVLAAHAAGIEQLQVPHGLFALAGTAVSALIASTVNVLYLCIVMWGSPMLLPSTSALSVPLTVVLDIVIHNERPEHREMVGQGLVLLSVVLIMQLYKTETIEANTVMSRTKTEPSSHDETAFGTSLAQCFLSESGTEAGKAEPKQRRKGRKFHRQGTTAGVYTEKDLKLKGDGVVAAVAYSGCFLNVALVAIVLNALWMLIDTEWNHVNLRGSDGRRPLQDVSGVVENLFCSFFSIEILIRFFGFKRWRFMFEDSWFLFDALLVILMVLETWILPLLSEFDSRLNSDALDNVKLIRLFRMLRLGRIFRILRFHPEMRLLVKSIARAMNAVFNILFLLVLVTYLFAIIFTSQLAKPGTKTVNVDLDEAEAKQLFANMVSSMLSLFTHGVLADELAFAFLVIKEDSVPLFWLFAVFVVFSGITLLNMLIGVLCQVVADNSREHEKNQILVDLKSSLEDAFELTVRLGNLRISITAEPSGAEPPRSPSPSDSFVLVENLETGAQASSETGPLAGGARPVPQTSEPTRSSDEAFIEARTLQQLSELSLGGYTTLARRLGVVGPWSPEARIARAFRAGVSAGLVLRGERAYQESSLTLGTRNRVYIVLRCPSRPEGFYCENFGTFREHCPQSRFGRLDSGIICHGFPSRAEAEAFVFGSGSPWPQETPTLRITAFVLKHRAGGFMVALPGLPEVTELLTNLALGSPEAPLLFTEATVACETPRRRAVGDVGLVLADVPWHWLGFFRRGASLRNSELRLLSITSAGAVVRPVLGPALAAADSWVASAQDEPDMQDSMGEYATAAEDGEDLGPEDEGLDTPDMEIARLRAQTVVARGAGQLEHKPGEGLETFFRKPGRQAGDWDRLRTAAGAPPPRIAQHERAPRPAGTQEANDLLAELDANAVQEDALGGGTADPILHKLLLIQTQMLSQLAANRPQGPLESALASGAGKDEGSLSAKGSAARDAYVRLLRDHVQVADQLRRLAAQELGESAEDPPASLMRTYIERRSPVGELRTLALVGIFAGHAWEQARRSENIEMEGWFARLLLFVDQAATEGGRTQLAWLLAGLPEPSWSTMVRKKQGVKPFSRMCPSLWASANIAYLKEMDWIAGRMSTTSTADLNKDTAPTDDPGCPCRPPARACVRGADLTDCQSGVIDTLERHCLHFLRAGRFCASQLGRSSEKFSALLNTVLELPSGDVDRVLSEITSSLHAELDPYTRTPPRHRLRDTIIFEGADRAYPAVGLVQHPKKRQRNVTKGTFLGADVDGVVGLISAPRHRVGVLMRITLLVVQRACASSGLLSSLLGLWVHVLLFRRPALAVLQSVFEDARRTPRTAVYRLQRSSLNELLALCALAPLLQADLRVDHPGMLFAMDASPSGAGLCAAELPPAVLKELWRHGEQKGFYTKLLEPAGALLAELDLHDDPGGFFAESVGDATVSGFAFGTEPLPLRPALAAPGCFVHLFARDPSWASAHCDLGLVPCSSPGLDLASLRLEDLASPTVFHQLRALLTSGAVFDLHVSAPVLSFASRGPFASRTPRSPSASHLCRGSLRSHDRLARRLCFLLCLAVSSGVFASVTQPASSMLFRLHCFRGLISLGAMLTKVFCCAFGAPFKKPFLVLHNKPWLLPLNSSSNACGCPPGTVHFPVGGTFSQSSVEAFDRACCPSSSAVFGCTPRPGQSVSEFCAAYPRSFSYRAAAGSALAASGFVAPVPVSASSKALSQLGFSGLGPDPPRVEASEFEPRLFHDDPEWIGEVADCLDFREILRYKFRQAGHINILESRAYKTWIKWCSKRFPRSRLLGLIDSRVLLGAAAKGRSASPALCRVLRSTLPYVLGSGLYPCGLHVYSAKNGADGPSRGPLTSSALQRLCLVCWAGPFYTGGPRGCLDLQSGFAPSTRHKMTKALGAFTVWLEKDFGLSLEAAMSSPQSAALALRAFGLHLYSAGFPRYLLVYAITSIQDRFPEFRTHLAPAWQIDRKWQLAEPGECRPVISQPILQACIALAICWGWYDWAALTAVGFLCMLHPAEMIPLIRQDLVFPADALSPDPVAYVHLRNPKTQRFARRQHARLEDPLVLQWLSALYFDLPLSARLFRGSMYVYRRQWNSILARLGIPHQLANRGATPGVLRGSGATFLYLETEDLSLVSWRGRWSKTKTVEFYLQEVAAQLMLHRLPPWSRDRIRLLASYARPLILQLIASCGDAK</sequence>
<evidence type="ECO:0000256" key="1">
    <source>
        <dbReference type="ARBA" id="ARBA00004141"/>
    </source>
</evidence>
<gene>
    <name evidence="9" type="primary">Scn10a</name>
    <name evidence="9" type="ORF">AK812_SmicGene29636</name>
</gene>
<keyword evidence="9" id="KW-0406">Ion transport</keyword>
<protein>
    <submittedName>
        <fullName evidence="9">Sodium channel protein type 10 subunit alpha</fullName>
    </submittedName>
</protein>
<dbReference type="GO" id="GO:0003677">
    <property type="term" value="F:DNA binding"/>
    <property type="evidence" value="ECO:0007669"/>
    <property type="project" value="InterPro"/>
</dbReference>
<dbReference type="Gene3D" id="1.20.120.350">
    <property type="entry name" value="Voltage-gated potassium channels. Chain C"/>
    <property type="match status" value="1"/>
</dbReference>
<dbReference type="PANTHER" id="PTHR19346">
    <property type="entry name" value="SUGAR PHOSPHATE TRANSPORTER DOMAIN-CONTAINING PROTEIN"/>
    <property type="match status" value="1"/>
</dbReference>
<dbReference type="EMBL" id="LSRX01000787">
    <property type="protein sequence ID" value="OLP88941.1"/>
    <property type="molecule type" value="Genomic_DNA"/>
</dbReference>
<dbReference type="GO" id="GO:0015074">
    <property type="term" value="P:DNA integration"/>
    <property type="evidence" value="ECO:0007669"/>
    <property type="project" value="InterPro"/>
</dbReference>
<evidence type="ECO:0000313" key="9">
    <source>
        <dbReference type="EMBL" id="OLP88941.1"/>
    </source>
</evidence>
<name>A0A1Q9D187_SYMMI</name>
<feature type="transmembrane region" description="Helical" evidence="7">
    <location>
        <begin position="555"/>
        <end position="578"/>
    </location>
</feature>
<organism evidence="9 10">
    <name type="scientific">Symbiodinium microadriaticum</name>
    <name type="common">Dinoflagellate</name>
    <name type="synonym">Zooxanthella microadriatica</name>
    <dbReference type="NCBI Taxonomy" id="2951"/>
    <lineage>
        <taxon>Eukaryota</taxon>
        <taxon>Sar</taxon>
        <taxon>Alveolata</taxon>
        <taxon>Dinophyceae</taxon>
        <taxon>Suessiales</taxon>
        <taxon>Symbiodiniaceae</taxon>
        <taxon>Symbiodinium</taxon>
    </lineage>
</organism>
<dbReference type="InterPro" id="IPR013762">
    <property type="entry name" value="Integrase-like_cat_sf"/>
</dbReference>
<keyword evidence="9" id="KW-0407">Ion channel</keyword>
<keyword evidence="9" id="KW-0813">Transport</keyword>
<dbReference type="Proteomes" id="UP000186817">
    <property type="component" value="Unassembled WGS sequence"/>
</dbReference>
<dbReference type="InterPro" id="IPR005821">
    <property type="entry name" value="Ion_trans_dom"/>
</dbReference>
<feature type="transmembrane region" description="Helical" evidence="7">
    <location>
        <begin position="86"/>
        <end position="104"/>
    </location>
</feature>
<evidence type="ECO:0000313" key="10">
    <source>
        <dbReference type="Proteomes" id="UP000186817"/>
    </source>
</evidence>
<dbReference type="SUPFAM" id="SSF81324">
    <property type="entry name" value="Voltage-gated potassium channels"/>
    <property type="match status" value="1"/>
</dbReference>
<dbReference type="Pfam" id="PF00520">
    <property type="entry name" value="Ion_trans"/>
    <property type="match status" value="1"/>
</dbReference>
<feature type="transmembrane region" description="Helical" evidence="7">
    <location>
        <begin position="481"/>
        <end position="499"/>
    </location>
</feature>
<dbReference type="OrthoDB" id="430784at2759"/>
<evidence type="ECO:0000256" key="3">
    <source>
        <dbReference type="ARBA" id="ARBA00022989"/>
    </source>
</evidence>
<keyword evidence="5" id="KW-0233">DNA recombination</keyword>